<dbReference type="GO" id="GO:0000981">
    <property type="term" value="F:DNA-binding transcription factor activity, RNA polymerase II-specific"/>
    <property type="evidence" value="ECO:0007669"/>
    <property type="project" value="TreeGrafter"/>
</dbReference>
<dbReference type="GO" id="GO:0008270">
    <property type="term" value="F:zinc ion binding"/>
    <property type="evidence" value="ECO:0007669"/>
    <property type="project" value="UniProtKB-KW"/>
</dbReference>
<keyword evidence="8" id="KW-0371">Homeobox</keyword>
<keyword evidence="2" id="KW-0479">Metal-binding</keyword>
<evidence type="ECO:0000256" key="1">
    <source>
        <dbReference type="ARBA" id="ARBA00004123"/>
    </source>
</evidence>
<evidence type="ECO:0000256" key="6">
    <source>
        <dbReference type="ARBA" id="ARBA00023015"/>
    </source>
</evidence>
<evidence type="ECO:0000256" key="12">
    <source>
        <dbReference type="SAM" id="MobiDB-lite"/>
    </source>
</evidence>
<evidence type="ECO:0000256" key="4">
    <source>
        <dbReference type="ARBA" id="ARBA00022771"/>
    </source>
</evidence>
<evidence type="ECO:0000256" key="8">
    <source>
        <dbReference type="ARBA" id="ARBA00023155"/>
    </source>
</evidence>
<reference evidence="14" key="1">
    <citation type="submission" date="2021-01" db="EMBL/GenBank/DDBJ databases">
        <title>A chromosome-scale assembly of European eel, Anguilla anguilla.</title>
        <authorList>
            <person name="Henkel C."/>
            <person name="Jong-Raadsen S.A."/>
            <person name="Dufour S."/>
            <person name="Weltzien F.-A."/>
            <person name="Palstra A.P."/>
            <person name="Pelster B."/>
            <person name="Spaink H.P."/>
            <person name="Van Den Thillart G.E."/>
            <person name="Jansen H."/>
            <person name="Zahm M."/>
            <person name="Klopp C."/>
            <person name="Cedric C."/>
            <person name="Louis A."/>
            <person name="Berthelot C."/>
            <person name="Parey E."/>
            <person name="Roest Crollius H."/>
            <person name="Montfort J."/>
            <person name="Robinson-Rechavi M."/>
            <person name="Bucao C."/>
            <person name="Bouchez O."/>
            <person name="Gislard M."/>
            <person name="Lluch J."/>
            <person name="Milhes M."/>
            <person name="Lampietro C."/>
            <person name="Lopez Roques C."/>
            <person name="Donnadieu C."/>
            <person name="Braasch I."/>
            <person name="Desvignes T."/>
            <person name="Postlethwait J."/>
            <person name="Bobe J."/>
            <person name="Guiguen Y."/>
            <person name="Dirks R."/>
        </authorList>
    </citation>
    <scope>NUCLEOTIDE SEQUENCE</scope>
    <source>
        <strain evidence="14">Tag_6206</strain>
        <tissue evidence="14">Liver</tissue>
    </source>
</reference>
<keyword evidence="15" id="KW-1185">Reference proteome</keyword>
<evidence type="ECO:0000259" key="13">
    <source>
        <dbReference type="PROSITE" id="PS50157"/>
    </source>
</evidence>
<protein>
    <recommendedName>
        <fullName evidence="13">C2H2-type domain-containing protein</fullName>
    </recommendedName>
</protein>
<keyword evidence="9" id="KW-0804">Transcription</keyword>
<comment type="subcellular location">
    <subcellularLocation>
        <location evidence="1">Nucleus</location>
    </subcellularLocation>
</comment>
<dbReference type="Pfam" id="PF05605">
    <property type="entry name" value="zf-Di19"/>
    <property type="match status" value="1"/>
</dbReference>
<dbReference type="GO" id="GO:0005634">
    <property type="term" value="C:nucleus"/>
    <property type="evidence" value="ECO:0007669"/>
    <property type="project" value="UniProtKB-SubCell"/>
</dbReference>
<organism evidence="14 15">
    <name type="scientific">Anguilla anguilla</name>
    <name type="common">European freshwater eel</name>
    <name type="synonym">Muraena anguilla</name>
    <dbReference type="NCBI Taxonomy" id="7936"/>
    <lineage>
        <taxon>Eukaryota</taxon>
        <taxon>Metazoa</taxon>
        <taxon>Chordata</taxon>
        <taxon>Craniata</taxon>
        <taxon>Vertebrata</taxon>
        <taxon>Euteleostomi</taxon>
        <taxon>Actinopterygii</taxon>
        <taxon>Neopterygii</taxon>
        <taxon>Teleostei</taxon>
        <taxon>Anguilliformes</taxon>
        <taxon>Anguillidae</taxon>
        <taxon>Anguilla</taxon>
    </lineage>
</organism>
<dbReference type="InterPro" id="IPR013087">
    <property type="entry name" value="Znf_C2H2_type"/>
</dbReference>
<sequence>MATCAVTNYNNGAEATSDSDDEDKLHIVEEDSLPDGGDGGDTGDEAESDGNAPESRPDARAAVLTANGKQRHPQWDSEDLGPDAKKQRTRFKVKDESGSEPEENGSADAMVEEMLQQGDTAVIYPVAPEEEARQGTPEASGHDENGTPDAFSQLLTCPYCARGYKRYTSLKEHIKYRHEKSEDNFSCSLCSYTFAYRTQLDRHMTAHKSGRNRYRNRN</sequence>
<feature type="compositionally biased region" description="Basic and acidic residues" evidence="12">
    <location>
        <begin position="82"/>
        <end position="97"/>
    </location>
</feature>
<keyword evidence="3" id="KW-0677">Repeat</keyword>
<evidence type="ECO:0000256" key="10">
    <source>
        <dbReference type="ARBA" id="ARBA00023242"/>
    </source>
</evidence>
<feature type="non-terminal residue" evidence="14">
    <location>
        <position position="218"/>
    </location>
</feature>
<feature type="domain" description="C2H2-type" evidence="13">
    <location>
        <begin position="155"/>
        <end position="183"/>
    </location>
</feature>
<comment type="caution">
    <text evidence="14">The sequence shown here is derived from an EMBL/GenBank/DDBJ whole genome shotgun (WGS) entry which is preliminary data.</text>
</comment>
<evidence type="ECO:0000256" key="9">
    <source>
        <dbReference type="ARBA" id="ARBA00023163"/>
    </source>
</evidence>
<keyword evidence="4 11" id="KW-0863">Zinc-finger</keyword>
<feature type="compositionally biased region" description="Polar residues" evidence="12">
    <location>
        <begin position="1"/>
        <end position="16"/>
    </location>
</feature>
<evidence type="ECO:0000313" key="14">
    <source>
        <dbReference type="EMBL" id="KAG5841554.1"/>
    </source>
</evidence>
<dbReference type="SMART" id="SM00355">
    <property type="entry name" value="ZnF_C2H2"/>
    <property type="match status" value="2"/>
</dbReference>
<dbReference type="SUPFAM" id="SSF57667">
    <property type="entry name" value="beta-beta-alpha zinc fingers"/>
    <property type="match status" value="1"/>
</dbReference>
<dbReference type="Proteomes" id="UP001044222">
    <property type="component" value="Chromosome 9"/>
</dbReference>
<proteinExistence type="predicted"/>
<keyword evidence="7" id="KW-0238">DNA-binding</keyword>
<dbReference type="InterPro" id="IPR036236">
    <property type="entry name" value="Znf_C2H2_sf"/>
</dbReference>
<accession>A0A9D3M4G9</accession>
<feature type="region of interest" description="Disordered" evidence="12">
    <location>
        <begin position="1"/>
        <end position="106"/>
    </location>
</feature>
<feature type="domain" description="C2H2-type" evidence="13">
    <location>
        <begin position="185"/>
        <end position="212"/>
    </location>
</feature>
<dbReference type="PROSITE" id="PS00028">
    <property type="entry name" value="ZINC_FINGER_C2H2_1"/>
    <property type="match status" value="2"/>
</dbReference>
<dbReference type="PANTHER" id="PTHR24391">
    <property type="entry name" value="HISTONE H4 TRANSCRIPTION FACTOR-RELATED"/>
    <property type="match status" value="1"/>
</dbReference>
<evidence type="ECO:0000256" key="7">
    <source>
        <dbReference type="ARBA" id="ARBA00023125"/>
    </source>
</evidence>
<dbReference type="AlphaFoldDB" id="A0A9D3M4G9"/>
<evidence type="ECO:0000256" key="2">
    <source>
        <dbReference type="ARBA" id="ARBA00022723"/>
    </source>
</evidence>
<dbReference type="PANTHER" id="PTHR24391:SF17">
    <property type="entry name" value="ZINC FINGER E-BOX-BINDING HOMEOBOX 1"/>
    <property type="match status" value="1"/>
</dbReference>
<dbReference type="InterPro" id="IPR008598">
    <property type="entry name" value="Di19_Zn-bd"/>
</dbReference>
<evidence type="ECO:0000256" key="5">
    <source>
        <dbReference type="ARBA" id="ARBA00022833"/>
    </source>
</evidence>
<evidence type="ECO:0000313" key="15">
    <source>
        <dbReference type="Proteomes" id="UP001044222"/>
    </source>
</evidence>
<keyword evidence="10" id="KW-0539">Nucleus</keyword>
<dbReference type="EMBL" id="JAFIRN010000009">
    <property type="protein sequence ID" value="KAG5841554.1"/>
    <property type="molecule type" value="Genomic_DNA"/>
</dbReference>
<gene>
    <name evidence="14" type="ORF">ANANG_G00167840</name>
</gene>
<dbReference type="GO" id="GO:0000978">
    <property type="term" value="F:RNA polymerase II cis-regulatory region sequence-specific DNA binding"/>
    <property type="evidence" value="ECO:0007669"/>
    <property type="project" value="TreeGrafter"/>
</dbReference>
<keyword evidence="5" id="KW-0862">Zinc</keyword>
<evidence type="ECO:0000256" key="3">
    <source>
        <dbReference type="ARBA" id="ARBA00022737"/>
    </source>
</evidence>
<dbReference type="GO" id="GO:0045892">
    <property type="term" value="P:negative regulation of DNA-templated transcription"/>
    <property type="evidence" value="ECO:0007669"/>
    <property type="project" value="UniProtKB-ARBA"/>
</dbReference>
<name>A0A9D3M4G9_ANGAN</name>
<evidence type="ECO:0000256" key="11">
    <source>
        <dbReference type="PROSITE-ProRule" id="PRU00042"/>
    </source>
</evidence>
<keyword evidence="6" id="KW-0805">Transcription regulation</keyword>
<dbReference type="PROSITE" id="PS50157">
    <property type="entry name" value="ZINC_FINGER_C2H2_2"/>
    <property type="match status" value="2"/>
</dbReference>
<dbReference type="InterPro" id="IPR051574">
    <property type="entry name" value="ZnF_E-box_Homeobox"/>
</dbReference>
<dbReference type="Gene3D" id="3.30.160.60">
    <property type="entry name" value="Classic Zinc Finger"/>
    <property type="match status" value="1"/>
</dbReference>